<evidence type="ECO:0000313" key="3">
    <source>
        <dbReference type="Proteomes" id="UP001159364"/>
    </source>
</evidence>
<keyword evidence="1" id="KW-0472">Membrane</keyword>
<keyword evidence="3" id="KW-1185">Reference proteome</keyword>
<accession>A0AAV8U7D0</accession>
<evidence type="ECO:0000256" key="1">
    <source>
        <dbReference type="SAM" id="Phobius"/>
    </source>
</evidence>
<name>A0AAV8U7D0_9ROSI</name>
<protein>
    <submittedName>
        <fullName evidence="2">Uncharacterized protein</fullName>
    </submittedName>
</protein>
<feature type="transmembrane region" description="Helical" evidence="1">
    <location>
        <begin position="403"/>
        <end position="425"/>
    </location>
</feature>
<gene>
    <name evidence="2" type="ORF">K2173_009515</name>
</gene>
<comment type="caution">
    <text evidence="2">The sequence shown here is derived from an EMBL/GenBank/DDBJ whole genome shotgun (WGS) entry which is preliminary data.</text>
</comment>
<dbReference type="PANTHER" id="PTHR31414:SF26">
    <property type="entry name" value="TRANSMEMBRANE PROTEIN"/>
    <property type="match status" value="1"/>
</dbReference>
<evidence type="ECO:0000313" key="2">
    <source>
        <dbReference type="EMBL" id="KAJ8774084.1"/>
    </source>
</evidence>
<feature type="transmembrane region" description="Helical" evidence="1">
    <location>
        <begin position="34"/>
        <end position="53"/>
    </location>
</feature>
<dbReference type="Proteomes" id="UP001159364">
    <property type="component" value="Linkage Group LG01"/>
</dbReference>
<keyword evidence="1" id="KW-1133">Transmembrane helix</keyword>
<sequence length="447" mass="50561">MAFNMAVITLASEFLLQSRRMSVAFTAAPLLLVPITWIARLAIILLFICIRHFCYTRRKNGYSRFAYALSLTLLVLFTIAAISTRSTIDYVVNQAEITIRNLTTVSKYLSAAKMVEVDQFSLSPSFTNSISRVEKMINASSIVLKRETNKNSHKIQSSLDSLRLTLLILAALLLLLAFIGLLFSILGMETALYMLALIGWILGIFAFILCCFFILFYNVVGDTCAAMEEWVQNPIAHTSLDDILYHDTAQEIFRQSKNVTFQGVGIVDLFITTVSTVDPPVNLQPKPEVVYYNQSGQRVPVLCNPFNADLTDRTYAATEVDLDKASQEWRKHICQVSRTGTCTSTGRLTPEIYMQMVSIANVSNILYRYSPFLVDLVDCSSVRETFSVIIKHHCSGLRLYTKLVFIALIMVSVASMTLLIVWVFYTRQRRHRLVAKEFIMLSPEQHE</sequence>
<reference evidence="2 3" key="1">
    <citation type="submission" date="2021-09" db="EMBL/GenBank/DDBJ databases">
        <title>Genomic insights and catalytic innovation underlie evolution of tropane alkaloids biosynthesis.</title>
        <authorList>
            <person name="Wang Y.-J."/>
            <person name="Tian T."/>
            <person name="Huang J.-P."/>
            <person name="Huang S.-X."/>
        </authorList>
    </citation>
    <scope>NUCLEOTIDE SEQUENCE [LARGE SCALE GENOMIC DNA]</scope>
    <source>
        <strain evidence="2">KIB-2018</strain>
        <tissue evidence="2">Leaf</tissue>
    </source>
</reference>
<dbReference type="PANTHER" id="PTHR31414">
    <property type="entry name" value="TRANSMEMBRANE PROTEIN DDB_G0292058"/>
    <property type="match status" value="1"/>
</dbReference>
<keyword evidence="1" id="KW-0812">Transmembrane</keyword>
<feature type="transmembrane region" description="Helical" evidence="1">
    <location>
        <begin position="65"/>
        <end position="83"/>
    </location>
</feature>
<organism evidence="2 3">
    <name type="scientific">Erythroxylum novogranatense</name>
    <dbReference type="NCBI Taxonomy" id="1862640"/>
    <lineage>
        <taxon>Eukaryota</taxon>
        <taxon>Viridiplantae</taxon>
        <taxon>Streptophyta</taxon>
        <taxon>Embryophyta</taxon>
        <taxon>Tracheophyta</taxon>
        <taxon>Spermatophyta</taxon>
        <taxon>Magnoliopsida</taxon>
        <taxon>eudicotyledons</taxon>
        <taxon>Gunneridae</taxon>
        <taxon>Pentapetalae</taxon>
        <taxon>rosids</taxon>
        <taxon>fabids</taxon>
        <taxon>Malpighiales</taxon>
        <taxon>Erythroxylaceae</taxon>
        <taxon>Erythroxylum</taxon>
    </lineage>
</organism>
<dbReference type="EMBL" id="JAIWQS010000001">
    <property type="protein sequence ID" value="KAJ8774084.1"/>
    <property type="molecule type" value="Genomic_DNA"/>
</dbReference>
<dbReference type="GO" id="GO:0009506">
    <property type="term" value="C:plasmodesma"/>
    <property type="evidence" value="ECO:0007669"/>
    <property type="project" value="TreeGrafter"/>
</dbReference>
<feature type="transmembrane region" description="Helical" evidence="1">
    <location>
        <begin position="164"/>
        <end position="185"/>
    </location>
</feature>
<dbReference type="GO" id="GO:0005886">
    <property type="term" value="C:plasma membrane"/>
    <property type="evidence" value="ECO:0007669"/>
    <property type="project" value="TreeGrafter"/>
</dbReference>
<dbReference type="AlphaFoldDB" id="A0AAV8U7D0"/>
<proteinExistence type="predicted"/>
<feature type="transmembrane region" description="Helical" evidence="1">
    <location>
        <begin position="192"/>
        <end position="217"/>
    </location>
</feature>
<dbReference type="InterPro" id="IPR040283">
    <property type="entry name" value="DDB_G0292058-like"/>
</dbReference>